<proteinExistence type="predicted"/>
<sequence length="57" mass="6772">MKEERKIKDFDDIGLHILSMPDDEPNYYYKGVSEYARAKGVEMVDLTDEELEQFRVN</sequence>
<dbReference type="Proteomes" id="UP001059480">
    <property type="component" value="Unassembled WGS sequence"/>
</dbReference>
<evidence type="ECO:0000313" key="2">
    <source>
        <dbReference type="Proteomes" id="UP001059480"/>
    </source>
</evidence>
<reference evidence="1" key="1">
    <citation type="submission" date="2022-07" db="EMBL/GenBank/DDBJ databases">
        <authorList>
            <person name="Jung M.-Y."/>
            <person name="Lee M."/>
        </authorList>
    </citation>
    <scope>NUCLEOTIDE SEQUENCE</scope>
    <source>
        <strain evidence="1">S8</strain>
    </source>
</reference>
<gene>
    <name evidence="1" type="ORF">NPA36_10005</name>
</gene>
<dbReference type="RefSeq" id="WP_256945978.1">
    <property type="nucleotide sequence ID" value="NZ_JANHNZ010000017.1"/>
</dbReference>
<dbReference type="EMBL" id="JANHNZ010000017">
    <property type="protein sequence ID" value="MCQ9210867.1"/>
    <property type="molecule type" value="Genomic_DNA"/>
</dbReference>
<name>A0ABT1WQP7_9LACT</name>
<keyword evidence="2" id="KW-1185">Reference proteome</keyword>
<evidence type="ECO:0000313" key="1">
    <source>
        <dbReference type="EMBL" id="MCQ9210867.1"/>
    </source>
</evidence>
<reference evidence="1" key="3">
    <citation type="journal article" date="2023" name="Microbiol. Resour. Announc.">
        <title>Draft Genome Sequence of Granulicatella sp. Strain S8, Isolated from a Marine Fish, Seriola quinqueradiata.</title>
        <authorList>
            <person name="Lee M."/>
            <person name="Farooq A."/>
            <person name="Jeong J.B."/>
            <person name="Jung M.Y."/>
        </authorList>
    </citation>
    <scope>NUCLEOTIDE SEQUENCE</scope>
    <source>
        <strain evidence="1">S8</strain>
    </source>
</reference>
<accession>A0ABT1WQP7</accession>
<protein>
    <submittedName>
        <fullName evidence="1">Uncharacterized protein</fullName>
    </submittedName>
</protein>
<organism evidence="1 2">
    <name type="scientific">Granulicatella seriolae</name>
    <dbReference type="NCBI Taxonomy" id="2967226"/>
    <lineage>
        <taxon>Bacteria</taxon>
        <taxon>Bacillati</taxon>
        <taxon>Bacillota</taxon>
        <taxon>Bacilli</taxon>
        <taxon>Lactobacillales</taxon>
        <taxon>Carnobacteriaceae</taxon>
        <taxon>Granulicatella</taxon>
    </lineage>
</organism>
<reference evidence="1" key="2">
    <citation type="journal article" date="2023" name="Curr. Microbiol.">
        <title>Granulicatella seriolae sp. nov., a Novel Facultative Anaerobe Isolated from Yellowtail Marine Fish.</title>
        <authorList>
            <person name="Lee M."/>
            <person name="Choi Y.J."/>
            <person name="Farooq A."/>
            <person name="Jeong J.B."/>
            <person name="Jung M.Y."/>
        </authorList>
    </citation>
    <scope>NUCLEOTIDE SEQUENCE</scope>
    <source>
        <strain evidence="1">S8</strain>
    </source>
</reference>
<comment type="caution">
    <text evidence="1">The sequence shown here is derived from an EMBL/GenBank/DDBJ whole genome shotgun (WGS) entry which is preliminary data.</text>
</comment>